<dbReference type="EMBL" id="CP061800">
    <property type="protein sequence ID" value="QTA91292.1"/>
    <property type="molecule type" value="Genomic_DNA"/>
</dbReference>
<evidence type="ECO:0000256" key="1">
    <source>
        <dbReference type="SAM" id="Phobius"/>
    </source>
</evidence>
<keyword evidence="3" id="KW-1185">Reference proteome</keyword>
<dbReference type="Proteomes" id="UP000663722">
    <property type="component" value="Chromosome"/>
</dbReference>
<dbReference type="InterPro" id="IPR036078">
    <property type="entry name" value="Spo11/TopoVI_A_sf"/>
</dbReference>
<gene>
    <name evidence="2" type="ORF">dnm_073560</name>
</gene>
<proteinExistence type="predicted"/>
<dbReference type="KEGG" id="dmm:dnm_073560"/>
<reference evidence="2" key="1">
    <citation type="journal article" date="2021" name="Microb. Physiol.">
        <title>Proteogenomic Insights into the Physiology of Marine, Sulfate-Reducing, Filamentous Desulfonema limicola and Desulfonema magnum.</title>
        <authorList>
            <person name="Schnaars V."/>
            <person name="Wohlbrand L."/>
            <person name="Scheve S."/>
            <person name="Hinrichs C."/>
            <person name="Reinhardt R."/>
            <person name="Rabus R."/>
        </authorList>
    </citation>
    <scope>NUCLEOTIDE SEQUENCE</scope>
    <source>
        <strain evidence="2">4be13</strain>
    </source>
</reference>
<organism evidence="2 3">
    <name type="scientific">Desulfonema magnum</name>
    <dbReference type="NCBI Taxonomy" id="45655"/>
    <lineage>
        <taxon>Bacteria</taxon>
        <taxon>Pseudomonadati</taxon>
        <taxon>Thermodesulfobacteriota</taxon>
        <taxon>Desulfobacteria</taxon>
        <taxon>Desulfobacterales</taxon>
        <taxon>Desulfococcaceae</taxon>
        <taxon>Desulfonema</taxon>
    </lineage>
</organism>
<accession>A0A975BTM3</accession>
<sequence>MKCPQCNSNQKYAEGMICKICGYRFALNPKESPYITDMAFKNAVDRVSGNGQYYFTYNQLFAQIYRLLKKKQRQGTTGCLIGFFIIMTAVFFTNAGSFFAKGLFFTIFIFLIWGIIWFQTRSISYSKVAGIISKYRKVRSIDRLIDGRNLFEYNLNSKELGDEILQYAPERILIVERNDIANMLILNRFHIEQKTLVVSDQKYPERAFTACQRFLLQHSDIPVVLMHDASEEGLHMKDRLLTDKAWNLEGKNIQDLGLFPKDTDRLKHSMWLPTMPKRGKEKILSNKKMSYKNIQKGYKMPLDIAPPRTVMGVTGLAMATGLALLSDELLAEQQSHSGIGAGRGFG</sequence>
<dbReference type="SUPFAM" id="SSF56726">
    <property type="entry name" value="DNA topoisomerase IV, alpha subunit"/>
    <property type="match status" value="1"/>
</dbReference>
<keyword evidence="1" id="KW-0812">Transmembrane</keyword>
<feature type="transmembrane region" description="Helical" evidence="1">
    <location>
        <begin position="75"/>
        <end position="92"/>
    </location>
</feature>
<evidence type="ECO:0000313" key="3">
    <source>
        <dbReference type="Proteomes" id="UP000663722"/>
    </source>
</evidence>
<keyword evidence="1" id="KW-1133">Transmembrane helix</keyword>
<name>A0A975BTM3_9BACT</name>
<dbReference type="AlphaFoldDB" id="A0A975BTM3"/>
<dbReference type="GO" id="GO:0003677">
    <property type="term" value="F:DNA binding"/>
    <property type="evidence" value="ECO:0007669"/>
    <property type="project" value="InterPro"/>
</dbReference>
<dbReference type="Gene3D" id="3.40.1360.10">
    <property type="match status" value="1"/>
</dbReference>
<protein>
    <submittedName>
        <fullName evidence="2">Topoisomerase domain-containing protein</fullName>
    </submittedName>
</protein>
<evidence type="ECO:0000313" key="2">
    <source>
        <dbReference type="EMBL" id="QTA91292.1"/>
    </source>
</evidence>
<dbReference type="GO" id="GO:0005694">
    <property type="term" value="C:chromosome"/>
    <property type="evidence" value="ECO:0007669"/>
    <property type="project" value="InterPro"/>
</dbReference>
<keyword evidence="1" id="KW-0472">Membrane</keyword>
<feature type="transmembrane region" description="Helical" evidence="1">
    <location>
        <begin position="98"/>
        <end position="118"/>
    </location>
</feature>
<dbReference type="RefSeq" id="WP_207679137.1">
    <property type="nucleotide sequence ID" value="NZ_CP061800.1"/>
</dbReference>